<dbReference type="Proteomes" id="UP000799302">
    <property type="component" value="Unassembled WGS sequence"/>
</dbReference>
<gene>
    <name evidence="2" type="ORF">BT63DRAFT_454223</name>
</gene>
<dbReference type="EMBL" id="MU004234">
    <property type="protein sequence ID" value="KAF2670040.1"/>
    <property type="molecule type" value="Genomic_DNA"/>
</dbReference>
<reference evidence="2" key="1">
    <citation type="journal article" date="2020" name="Stud. Mycol.">
        <title>101 Dothideomycetes genomes: a test case for predicting lifestyles and emergence of pathogens.</title>
        <authorList>
            <person name="Haridas S."/>
            <person name="Albert R."/>
            <person name="Binder M."/>
            <person name="Bloem J."/>
            <person name="Labutti K."/>
            <person name="Salamov A."/>
            <person name="Andreopoulos B."/>
            <person name="Baker S."/>
            <person name="Barry K."/>
            <person name="Bills G."/>
            <person name="Bluhm B."/>
            <person name="Cannon C."/>
            <person name="Castanera R."/>
            <person name="Culley D."/>
            <person name="Daum C."/>
            <person name="Ezra D."/>
            <person name="Gonzalez J."/>
            <person name="Henrissat B."/>
            <person name="Kuo A."/>
            <person name="Liang C."/>
            <person name="Lipzen A."/>
            <person name="Lutzoni F."/>
            <person name="Magnuson J."/>
            <person name="Mondo S."/>
            <person name="Nolan M."/>
            <person name="Ohm R."/>
            <person name="Pangilinan J."/>
            <person name="Park H.-J."/>
            <person name="Ramirez L."/>
            <person name="Alfaro M."/>
            <person name="Sun H."/>
            <person name="Tritt A."/>
            <person name="Yoshinaga Y."/>
            <person name="Zwiers L.-H."/>
            <person name="Turgeon B."/>
            <person name="Goodwin S."/>
            <person name="Spatafora J."/>
            <person name="Crous P."/>
            <person name="Grigoriev I."/>
        </authorList>
    </citation>
    <scope>NUCLEOTIDE SEQUENCE</scope>
    <source>
        <strain evidence="2">CBS 115976</strain>
    </source>
</reference>
<keyword evidence="3" id="KW-1185">Reference proteome</keyword>
<evidence type="ECO:0000259" key="1">
    <source>
        <dbReference type="Pfam" id="PF00646"/>
    </source>
</evidence>
<evidence type="ECO:0000313" key="3">
    <source>
        <dbReference type="Proteomes" id="UP000799302"/>
    </source>
</evidence>
<protein>
    <recommendedName>
        <fullName evidence="1">F-box domain-containing protein</fullName>
    </recommendedName>
</protein>
<dbReference type="InterPro" id="IPR001810">
    <property type="entry name" value="F-box_dom"/>
</dbReference>
<evidence type="ECO:0000313" key="2">
    <source>
        <dbReference type="EMBL" id="KAF2670040.1"/>
    </source>
</evidence>
<sequence>MSTPFPLPPRASLQGITDELKLEIVKYLGPYARLTLRTVSKHYYNIIEPLTNDELADKCYVDMLKVIRCASCGTYRAAHHFDISKLYLEVQALQRRCPRNDDEINQDNKFWSRSIPLATAPGPTNGFAEEEKLAARLLREMGHRSGYKS</sequence>
<feature type="domain" description="F-box" evidence="1">
    <location>
        <begin position="17"/>
        <end position="48"/>
    </location>
</feature>
<dbReference type="SUPFAM" id="SSF81383">
    <property type="entry name" value="F-box domain"/>
    <property type="match status" value="1"/>
</dbReference>
<name>A0A6A6UDZ6_9PEZI</name>
<dbReference type="AlphaFoldDB" id="A0A6A6UDZ6"/>
<proteinExistence type="predicted"/>
<accession>A0A6A6UDZ6</accession>
<organism evidence="2 3">
    <name type="scientific">Microthyrium microscopicum</name>
    <dbReference type="NCBI Taxonomy" id="703497"/>
    <lineage>
        <taxon>Eukaryota</taxon>
        <taxon>Fungi</taxon>
        <taxon>Dikarya</taxon>
        <taxon>Ascomycota</taxon>
        <taxon>Pezizomycotina</taxon>
        <taxon>Dothideomycetes</taxon>
        <taxon>Dothideomycetes incertae sedis</taxon>
        <taxon>Microthyriales</taxon>
        <taxon>Microthyriaceae</taxon>
        <taxon>Microthyrium</taxon>
    </lineage>
</organism>
<dbReference type="InterPro" id="IPR036047">
    <property type="entry name" value="F-box-like_dom_sf"/>
</dbReference>
<dbReference type="Pfam" id="PF00646">
    <property type="entry name" value="F-box"/>
    <property type="match status" value="1"/>
</dbReference>